<dbReference type="CDD" id="cd00190">
    <property type="entry name" value="Tryp_SPc"/>
    <property type="match status" value="1"/>
</dbReference>
<dbReference type="SMART" id="SM00020">
    <property type="entry name" value="Tryp_SPc"/>
    <property type="match status" value="1"/>
</dbReference>
<dbReference type="PANTHER" id="PTHR24276:SF91">
    <property type="entry name" value="AT26814P-RELATED"/>
    <property type="match status" value="1"/>
</dbReference>
<evidence type="ECO:0000259" key="3">
    <source>
        <dbReference type="PROSITE" id="PS50240"/>
    </source>
</evidence>
<proteinExistence type="inferred from homology"/>
<dbReference type="InterPro" id="IPR001254">
    <property type="entry name" value="Trypsin_dom"/>
</dbReference>
<dbReference type="GO" id="GO:0006508">
    <property type="term" value="P:proteolysis"/>
    <property type="evidence" value="ECO:0007669"/>
    <property type="project" value="InterPro"/>
</dbReference>
<comment type="similarity">
    <text evidence="1">Belongs to the peptidase S1 family.</text>
</comment>
<dbReference type="PRINTS" id="PR00722">
    <property type="entry name" value="CHYMOTRYPSIN"/>
</dbReference>
<dbReference type="InterPro" id="IPR001314">
    <property type="entry name" value="Peptidase_S1A"/>
</dbReference>
<protein>
    <recommendedName>
        <fullName evidence="3">Peptidase S1 domain-containing protein</fullName>
    </recommendedName>
</protein>
<sequence>MIYQHEEHLLNHLTIAVEKAVSPLLPVYTPLPNLPIDITLAANDISSVSAKFANRNTRIEWKLYMLDQLDQSNIDAPGILLSFGTLTRTMHYNRILIASPKQGEYGLYVKDLMGYGFCLPIDHAQHTIKTSQLSFKGWYRSFFGFYSVTSYGRFISGSASLANSNSSDASAMLRFKIPYVSHTQDKKCVSRFASGKALSSSERSSSVKRQSALPRIVGGVKVNVTHRYSFMISLQGAFDRSDNSVRAHICGGSLIAPDIVLTAAHCVNDKFSTRRVANARCNQGIHHVDIGRTTLMEDNDHECIEEIPVKDVVIHPLYDPVTLAYDVALVFLIGRSSFQPIELYNPGGTNFLRKVDVKKITVYALGWGHTVFRGHTSDHLMIMSTYVYDRDECRKRYANVALPSGGTATIEGVRLSEDNFCAYHEAQNKVVDSCQGDSGGGVFFEQDGRYYLFGLVSFGYECAYKSSVVPGVYANVTHVLDWINNYL</sequence>
<dbReference type="PANTHER" id="PTHR24276">
    <property type="entry name" value="POLYSERASE-RELATED"/>
    <property type="match status" value="1"/>
</dbReference>
<dbReference type="PROSITE" id="PS50240">
    <property type="entry name" value="TRYPSIN_DOM"/>
    <property type="match status" value="1"/>
</dbReference>
<keyword evidence="2" id="KW-1015">Disulfide bond</keyword>
<accession>A0AAE0C758</accession>
<evidence type="ECO:0000256" key="1">
    <source>
        <dbReference type="ARBA" id="ARBA00007664"/>
    </source>
</evidence>
<dbReference type="EMBL" id="LGRX02027573">
    <property type="protein sequence ID" value="KAK3249134.1"/>
    <property type="molecule type" value="Genomic_DNA"/>
</dbReference>
<dbReference type="InterPro" id="IPR018114">
    <property type="entry name" value="TRYPSIN_HIS"/>
</dbReference>
<name>A0AAE0C758_9CHLO</name>
<comment type="caution">
    <text evidence="4">The sequence shown here is derived from an EMBL/GenBank/DDBJ whole genome shotgun (WGS) entry which is preliminary data.</text>
</comment>
<feature type="domain" description="Peptidase S1" evidence="3">
    <location>
        <begin position="216"/>
        <end position="487"/>
    </location>
</feature>
<dbReference type="InterPro" id="IPR043504">
    <property type="entry name" value="Peptidase_S1_PA_chymotrypsin"/>
</dbReference>
<keyword evidence="5" id="KW-1185">Reference proteome</keyword>
<dbReference type="Gene3D" id="2.40.10.10">
    <property type="entry name" value="Trypsin-like serine proteases"/>
    <property type="match status" value="1"/>
</dbReference>
<dbReference type="GO" id="GO:0004252">
    <property type="term" value="F:serine-type endopeptidase activity"/>
    <property type="evidence" value="ECO:0007669"/>
    <property type="project" value="InterPro"/>
</dbReference>
<dbReference type="SUPFAM" id="SSF50494">
    <property type="entry name" value="Trypsin-like serine proteases"/>
    <property type="match status" value="1"/>
</dbReference>
<dbReference type="AlphaFoldDB" id="A0AAE0C758"/>
<evidence type="ECO:0000256" key="2">
    <source>
        <dbReference type="ARBA" id="ARBA00023157"/>
    </source>
</evidence>
<dbReference type="InterPro" id="IPR050430">
    <property type="entry name" value="Peptidase_S1"/>
</dbReference>
<evidence type="ECO:0000313" key="5">
    <source>
        <dbReference type="Proteomes" id="UP001190700"/>
    </source>
</evidence>
<gene>
    <name evidence="4" type="ORF">CYMTET_41397</name>
</gene>
<reference evidence="4 5" key="1">
    <citation type="journal article" date="2015" name="Genome Biol. Evol.">
        <title>Comparative Genomics of a Bacterivorous Green Alga Reveals Evolutionary Causalities and Consequences of Phago-Mixotrophic Mode of Nutrition.</title>
        <authorList>
            <person name="Burns J.A."/>
            <person name="Paasch A."/>
            <person name="Narechania A."/>
            <person name="Kim E."/>
        </authorList>
    </citation>
    <scope>NUCLEOTIDE SEQUENCE [LARGE SCALE GENOMIC DNA]</scope>
    <source>
        <strain evidence="4 5">PLY_AMNH</strain>
    </source>
</reference>
<dbReference type="InterPro" id="IPR009003">
    <property type="entry name" value="Peptidase_S1_PA"/>
</dbReference>
<dbReference type="Proteomes" id="UP001190700">
    <property type="component" value="Unassembled WGS sequence"/>
</dbReference>
<dbReference type="Pfam" id="PF00089">
    <property type="entry name" value="Trypsin"/>
    <property type="match status" value="1"/>
</dbReference>
<dbReference type="PROSITE" id="PS00134">
    <property type="entry name" value="TRYPSIN_HIS"/>
    <property type="match status" value="1"/>
</dbReference>
<evidence type="ECO:0000313" key="4">
    <source>
        <dbReference type="EMBL" id="KAK3249134.1"/>
    </source>
</evidence>
<organism evidence="4 5">
    <name type="scientific">Cymbomonas tetramitiformis</name>
    <dbReference type="NCBI Taxonomy" id="36881"/>
    <lineage>
        <taxon>Eukaryota</taxon>
        <taxon>Viridiplantae</taxon>
        <taxon>Chlorophyta</taxon>
        <taxon>Pyramimonadophyceae</taxon>
        <taxon>Pyramimonadales</taxon>
        <taxon>Pyramimonadaceae</taxon>
        <taxon>Cymbomonas</taxon>
    </lineage>
</organism>